<dbReference type="Gene3D" id="1.20.1540.10">
    <property type="entry name" value="Rhomboid-like"/>
    <property type="match status" value="1"/>
</dbReference>
<evidence type="ECO:0000256" key="6">
    <source>
        <dbReference type="ARBA" id="ARBA00022801"/>
    </source>
</evidence>
<feature type="transmembrane region" description="Helical" evidence="10">
    <location>
        <begin position="167"/>
        <end position="185"/>
    </location>
</feature>
<keyword evidence="9 10" id="KW-0472">Membrane</keyword>
<evidence type="ECO:0000256" key="9">
    <source>
        <dbReference type="ARBA" id="ARBA00023136"/>
    </source>
</evidence>
<feature type="compositionally biased region" description="Low complexity" evidence="11">
    <location>
        <begin position="15"/>
        <end position="28"/>
    </location>
</feature>
<feature type="transmembrane region" description="Helical" evidence="10">
    <location>
        <begin position="321"/>
        <end position="340"/>
    </location>
</feature>
<dbReference type="GO" id="GO:0004252">
    <property type="term" value="F:serine-type endopeptidase activity"/>
    <property type="evidence" value="ECO:0007669"/>
    <property type="project" value="InterPro"/>
</dbReference>
<name>A0A261Y4J4_9FUNG</name>
<evidence type="ECO:0000256" key="1">
    <source>
        <dbReference type="ARBA" id="ARBA00000156"/>
    </source>
</evidence>
<dbReference type="EMBL" id="MVBO01000014">
    <property type="protein sequence ID" value="OZJ05537.1"/>
    <property type="molecule type" value="Genomic_DNA"/>
</dbReference>
<accession>A0A261Y4J4</accession>
<dbReference type="EC" id="3.4.21.105" evidence="10"/>
<dbReference type="AlphaFoldDB" id="A0A261Y4J4"/>
<comment type="caution">
    <text evidence="10">Lacks conserved residue(s) required for the propagation of feature annotation.</text>
</comment>
<evidence type="ECO:0000256" key="11">
    <source>
        <dbReference type="SAM" id="MobiDB-lite"/>
    </source>
</evidence>
<keyword evidence="5 10" id="KW-0812">Transmembrane</keyword>
<dbReference type="InterPro" id="IPR022764">
    <property type="entry name" value="Peptidase_S54_rhomboid_dom"/>
</dbReference>
<sequence length="560" mass="60563">MEGEHYPPHPAQYSTPVSFTTPTSTNNFASNRDSFGYSDTPPIPHRTSYAESFVPLRQDAGPAGGYGYSHPIEMDNMSGRHYVPAHEYGASNHLPDEEADANYARQLNENDLMQANRSQAPDQMPPYPPVPPHGPYEDPRPKTTFLNPALLAGLNPNNKRSRFSGGWFCYTTALIMAGVLIYEFVKNVQLTGYVIQTKPTINIMIGPESAVLINVGARYDPCMHVTTQVPPTQPQPCFNAYANLVPAGNNQYEIPSGTQMCSLETICGLGGFKAGPDQPDQWFRFITPIWIHAGVVHYIVNMLAQLRLGVQVERELGTIRFALIYIISGIGGCILGSNFAPVNMPSMGASGALFGIIGTLFVDLFAHWRSIPRPFWELVKLVVMTLISLAIGLLPGFDNFAHIGGLISGILSSTIFGKLNPSPRDAYGNTYGGQTDTGINGGSGVTASQSAPISGLSKRFGNWDSFGASLRRPRTYITLVLRAIALVILIVFFVTCIKSFYSGRDPSAACPWCKYLSCLPIEGWCDALYGTSSGTTTTTTTSPAQSTSTGIPGATVSGFN</sequence>
<comment type="subcellular location">
    <subcellularLocation>
        <location evidence="2 10">Membrane</location>
        <topology evidence="2 10">Multi-pass membrane protein</topology>
    </subcellularLocation>
</comment>
<evidence type="ECO:0000256" key="2">
    <source>
        <dbReference type="ARBA" id="ARBA00004141"/>
    </source>
</evidence>
<comment type="similarity">
    <text evidence="3 10">Belongs to the peptidase S54 family.</text>
</comment>
<feature type="transmembrane region" description="Helical" evidence="10">
    <location>
        <begin position="282"/>
        <end position="300"/>
    </location>
</feature>
<dbReference type="InterPro" id="IPR035952">
    <property type="entry name" value="Rhomboid-like_sf"/>
</dbReference>
<feature type="region of interest" description="Disordered" evidence="11">
    <location>
        <begin position="1"/>
        <end position="38"/>
    </location>
</feature>
<reference evidence="13 14" key="1">
    <citation type="journal article" date="2017" name="Mycologia">
        <title>Bifiguratus adelaidae, gen. et sp. nov., a new member of Mucoromycotina in endophytic and soil-dwelling habitats.</title>
        <authorList>
            <person name="Torres-Cruz T.J."/>
            <person name="Billingsley Tobias T.L."/>
            <person name="Almatruk M."/>
            <person name="Hesse C."/>
            <person name="Kuske C.R."/>
            <person name="Desiro A."/>
            <person name="Benucci G.M."/>
            <person name="Bonito G."/>
            <person name="Stajich J.E."/>
            <person name="Dunlap C."/>
            <person name="Arnold A.E."/>
            <person name="Porras-Alfaro A."/>
        </authorList>
    </citation>
    <scope>NUCLEOTIDE SEQUENCE [LARGE SCALE GENOMIC DNA]</scope>
    <source>
        <strain evidence="13 14">AZ0501</strain>
    </source>
</reference>
<keyword evidence="6 10" id="KW-0378">Hydrolase</keyword>
<keyword evidence="14" id="KW-1185">Reference proteome</keyword>
<comment type="catalytic activity">
    <reaction evidence="1 10">
        <text>Cleaves type-1 transmembrane domains using a catalytic dyad composed of serine and histidine that are contributed by different transmembrane domains.</text>
        <dbReference type="EC" id="3.4.21.105"/>
    </reaction>
</comment>
<keyword evidence="7 10" id="KW-0720">Serine protease</keyword>
<evidence type="ECO:0000256" key="7">
    <source>
        <dbReference type="ARBA" id="ARBA00022825"/>
    </source>
</evidence>
<dbReference type="GO" id="GO:0006508">
    <property type="term" value="P:proteolysis"/>
    <property type="evidence" value="ECO:0007669"/>
    <property type="project" value="UniProtKB-KW"/>
</dbReference>
<dbReference type="Proteomes" id="UP000242875">
    <property type="component" value="Unassembled WGS sequence"/>
</dbReference>
<dbReference type="InterPro" id="IPR002610">
    <property type="entry name" value="Peptidase_S54_rhomboid-like"/>
</dbReference>
<keyword evidence="4 10" id="KW-0645">Protease</keyword>
<dbReference type="OrthoDB" id="2146116at2759"/>
<protein>
    <recommendedName>
        <fullName evidence="10">Rhomboid-type serine protease</fullName>
        <ecNumber evidence="10">3.4.21.105</ecNumber>
    </recommendedName>
</protein>
<evidence type="ECO:0000259" key="12">
    <source>
        <dbReference type="Pfam" id="PF01694"/>
    </source>
</evidence>
<feature type="compositionally biased region" description="Low complexity" evidence="11">
    <location>
        <begin position="536"/>
        <end position="550"/>
    </location>
</feature>
<evidence type="ECO:0000256" key="3">
    <source>
        <dbReference type="ARBA" id="ARBA00009045"/>
    </source>
</evidence>
<dbReference type="SUPFAM" id="SSF144091">
    <property type="entry name" value="Rhomboid-like"/>
    <property type="match status" value="1"/>
</dbReference>
<keyword evidence="8 10" id="KW-1133">Transmembrane helix</keyword>
<organism evidence="13 14">
    <name type="scientific">Bifiguratus adelaidae</name>
    <dbReference type="NCBI Taxonomy" id="1938954"/>
    <lineage>
        <taxon>Eukaryota</taxon>
        <taxon>Fungi</taxon>
        <taxon>Fungi incertae sedis</taxon>
        <taxon>Mucoromycota</taxon>
        <taxon>Mucoromycotina</taxon>
        <taxon>Endogonomycetes</taxon>
        <taxon>Endogonales</taxon>
        <taxon>Endogonales incertae sedis</taxon>
        <taxon>Bifiguratus</taxon>
    </lineage>
</organism>
<dbReference type="GO" id="GO:0016020">
    <property type="term" value="C:membrane"/>
    <property type="evidence" value="ECO:0007669"/>
    <property type="project" value="UniProtKB-SubCell"/>
</dbReference>
<feature type="domain" description="Peptidase S54 rhomboid" evidence="12">
    <location>
        <begin position="280"/>
        <end position="417"/>
    </location>
</feature>
<evidence type="ECO:0000313" key="13">
    <source>
        <dbReference type="EMBL" id="OZJ05537.1"/>
    </source>
</evidence>
<evidence type="ECO:0000313" key="14">
    <source>
        <dbReference type="Proteomes" id="UP000242875"/>
    </source>
</evidence>
<feature type="transmembrane region" description="Helical" evidence="10">
    <location>
        <begin position="378"/>
        <end position="394"/>
    </location>
</feature>
<comment type="caution">
    <text evidence="13">The sequence shown here is derived from an EMBL/GenBank/DDBJ whole genome shotgun (WGS) entry which is preliminary data.</text>
</comment>
<feature type="transmembrane region" description="Helical" evidence="10">
    <location>
        <begin position="346"/>
        <end position="366"/>
    </location>
</feature>
<evidence type="ECO:0000256" key="5">
    <source>
        <dbReference type="ARBA" id="ARBA00022692"/>
    </source>
</evidence>
<dbReference type="PANTHER" id="PTHR22936">
    <property type="entry name" value="RHOMBOID-RELATED"/>
    <property type="match status" value="1"/>
</dbReference>
<evidence type="ECO:0000256" key="8">
    <source>
        <dbReference type="ARBA" id="ARBA00022989"/>
    </source>
</evidence>
<dbReference type="Pfam" id="PF01694">
    <property type="entry name" value="Rhomboid"/>
    <property type="match status" value="1"/>
</dbReference>
<dbReference type="PANTHER" id="PTHR22936:SF69">
    <property type="entry name" value="RHOMBOID-LIKE PROTEIN"/>
    <property type="match status" value="1"/>
</dbReference>
<feature type="region of interest" description="Disordered" evidence="11">
    <location>
        <begin position="536"/>
        <end position="560"/>
    </location>
</feature>
<feature type="transmembrane region" description="Helical" evidence="10">
    <location>
        <begin position="479"/>
        <end position="501"/>
    </location>
</feature>
<evidence type="ECO:0000256" key="4">
    <source>
        <dbReference type="ARBA" id="ARBA00022670"/>
    </source>
</evidence>
<evidence type="ECO:0000256" key="10">
    <source>
        <dbReference type="RuleBase" id="RU362115"/>
    </source>
</evidence>
<proteinExistence type="inferred from homology"/>
<comment type="function">
    <text evidence="10">Serine protease involved in intramembrane proteolysis.</text>
</comment>
<gene>
    <name evidence="13" type="ORF">BZG36_01925</name>
</gene>